<feature type="binding site" evidence="1">
    <location>
        <position position="42"/>
    </location>
    <ligand>
        <name>ATP</name>
        <dbReference type="ChEBI" id="CHEBI:30616"/>
    </ligand>
</feature>
<dbReference type="InterPro" id="IPR000719">
    <property type="entry name" value="Prot_kinase_dom"/>
</dbReference>
<dbReference type="GO" id="GO:0004672">
    <property type="term" value="F:protein kinase activity"/>
    <property type="evidence" value="ECO:0007669"/>
    <property type="project" value="InterPro"/>
</dbReference>
<evidence type="ECO:0000313" key="3">
    <source>
        <dbReference type="EMBL" id="NXP43355.1"/>
    </source>
</evidence>
<name>A0A7L2A892_LEILU</name>
<proteinExistence type="predicted"/>
<dbReference type="PROSITE" id="PS00107">
    <property type="entry name" value="PROTEIN_KINASE_ATP"/>
    <property type="match status" value="1"/>
</dbReference>
<dbReference type="InterPro" id="IPR017441">
    <property type="entry name" value="Protein_kinase_ATP_BS"/>
</dbReference>
<reference evidence="3 4" key="1">
    <citation type="submission" date="2019-09" db="EMBL/GenBank/DDBJ databases">
        <title>Bird 10,000 Genomes (B10K) Project - Family phase.</title>
        <authorList>
            <person name="Zhang G."/>
        </authorList>
    </citation>
    <scope>NUCLEOTIDE SEQUENCE [LARGE SCALE GENOMIC DNA]</scope>
    <source>
        <strain evidence="3">B10K-DU-002-43</strain>
        <tissue evidence="3">Muscle</tissue>
    </source>
</reference>
<dbReference type="Proteomes" id="UP000524007">
    <property type="component" value="Unassembled WGS sequence"/>
</dbReference>
<dbReference type="GO" id="GO:0005524">
    <property type="term" value="F:ATP binding"/>
    <property type="evidence" value="ECO:0007669"/>
    <property type="project" value="UniProtKB-UniRule"/>
</dbReference>
<evidence type="ECO:0000256" key="1">
    <source>
        <dbReference type="PROSITE-ProRule" id="PRU10141"/>
    </source>
</evidence>
<comment type="caution">
    <text evidence="3">The sequence shown here is derived from an EMBL/GenBank/DDBJ whole genome shotgun (WGS) entry which is preliminary data.</text>
</comment>
<keyword evidence="1" id="KW-0067">ATP-binding</keyword>
<dbReference type="AlphaFoldDB" id="A0A7L2A892"/>
<keyword evidence="3" id="KW-0808">Transferase</keyword>
<accession>A0A7L2A892</accession>
<organism evidence="3 4">
    <name type="scientific">Leiothrix lutea</name>
    <name type="common">Red-billed leiothrix</name>
    <name type="synonym">Sylvia lutea</name>
    <dbReference type="NCBI Taxonomy" id="36275"/>
    <lineage>
        <taxon>Eukaryota</taxon>
        <taxon>Metazoa</taxon>
        <taxon>Chordata</taxon>
        <taxon>Craniata</taxon>
        <taxon>Vertebrata</taxon>
        <taxon>Euteleostomi</taxon>
        <taxon>Archelosauria</taxon>
        <taxon>Archosauria</taxon>
        <taxon>Dinosauria</taxon>
        <taxon>Saurischia</taxon>
        <taxon>Theropoda</taxon>
        <taxon>Coelurosauria</taxon>
        <taxon>Aves</taxon>
        <taxon>Neognathae</taxon>
        <taxon>Neoaves</taxon>
        <taxon>Telluraves</taxon>
        <taxon>Australaves</taxon>
        <taxon>Passeriformes</taxon>
        <taxon>Sylvioidea</taxon>
        <taxon>Leiothrichidae</taxon>
        <taxon>Leiothrix</taxon>
    </lineage>
</organism>
<dbReference type="EMBL" id="VXBY01016307">
    <property type="protein sequence ID" value="NXP43355.1"/>
    <property type="molecule type" value="Genomic_DNA"/>
</dbReference>
<keyword evidence="3" id="KW-0418">Kinase</keyword>
<evidence type="ECO:0000313" key="4">
    <source>
        <dbReference type="Proteomes" id="UP000524007"/>
    </source>
</evidence>
<keyword evidence="4" id="KW-1185">Reference proteome</keyword>
<evidence type="ECO:0000259" key="2">
    <source>
        <dbReference type="PROSITE" id="PS50011"/>
    </source>
</evidence>
<feature type="non-terminal residue" evidence="3">
    <location>
        <position position="55"/>
    </location>
</feature>
<gene>
    <name evidence="3" type="primary">Pim1_6</name>
    <name evidence="3" type="ORF">LEILUT_R08370</name>
</gene>
<feature type="non-terminal residue" evidence="3">
    <location>
        <position position="1"/>
    </location>
</feature>
<feature type="domain" description="Protein kinase" evidence="2">
    <location>
        <begin position="13"/>
        <end position="55"/>
    </location>
</feature>
<keyword evidence="1" id="KW-0547">Nucleotide-binding</keyword>
<dbReference type="InterPro" id="IPR011009">
    <property type="entry name" value="Kinase-like_dom_sf"/>
</dbReference>
<dbReference type="SUPFAM" id="SSF56112">
    <property type="entry name" value="Protein kinase-like (PK-like)"/>
    <property type="match status" value="1"/>
</dbReference>
<sequence>PAGRARQGLKEQYRVGALLGRGGFGSVFAASRLSDSAPVAIKRVPRNCVRHWGEL</sequence>
<dbReference type="Gene3D" id="3.30.200.20">
    <property type="entry name" value="Phosphorylase Kinase, domain 1"/>
    <property type="match status" value="1"/>
</dbReference>
<protein>
    <submittedName>
        <fullName evidence="3">PIM1 kinase</fullName>
    </submittedName>
</protein>
<dbReference type="PROSITE" id="PS50011">
    <property type="entry name" value="PROTEIN_KINASE_DOM"/>
    <property type="match status" value="1"/>
</dbReference>